<sequence length="101" mass="11687">MASQRGSEDEDEVMVTNFHEECARAKRKNAPYLEGKPNIIVLPPGLIQQWAREITSMTSVFELYIYYRDYKAHSNVSAKVIEEKLIKNYELFNKDSKSGRA</sequence>
<evidence type="ECO:0008006" key="3">
    <source>
        <dbReference type="Google" id="ProtNLM"/>
    </source>
</evidence>
<organism evidence="1 2">
    <name type="scientific">Aspergillus novoparasiticus</name>
    <dbReference type="NCBI Taxonomy" id="986946"/>
    <lineage>
        <taxon>Eukaryota</taxon>
        <taxon>Fungi</taxon>
        <taxon>Dikarya</taxon>
        <taxon>Ascomycota</taxon>
        <taxon>Pezizomycotina</taxon>
        <taxon>Eurotiomycetes</taxon>
        <taxon>Eurotiomycetidae</taxon>
        <taxon>Eurotiales</taxon>
        <taxon>Aspergillaceae</taxon>
        <taxon>Aspergillus</taxon>
        <taxon>Aspergillus subgen. Circumdati</taxon>
    </lineage>
</organism>
<gene>
    <name evidence="1" type="ORF">BDV33DRAFT_197964</name>
</gene>
<accession>A0A5N6F8C6</accession>
<proteinExistence type="predicted"/>
<keyword evidence="2" id="KW-1185">Reference proteome</keyword>
<dbReference type="Gene3D" id="3.40.50.10810">
    <property type="entry name" value="Tandem AAA-ATPase domain"/>
    <property type="match status" value="1"/>
</dbReference>
<evidence type="ECO:0000313" key="1">
    <source>
        <dbReference type="EMBL" id="KAB8226141.1"/>
    </source>
</evidence>
<reference evidence="1 2" key="1">
    <citation type="submission" date="2019-04" db="EMBL/GenBank/DDBJ databases">
        <title>Fungal friends and foes A comparative genomics study of 23 Aspergillus species from section Flavi.</title>
        <authorList>
            <consortium name="DOE Joint Genome Institute"/>
            <person name="Kjaerbolling I."/>
            <person name="Vesth T.C."/>
            <person name="Frisvad J.C."/>
            <person name="Nybo J.L."/>
            <person name="Theobald S."/>
            <person name="Kildgaard S."/>
            <person name="Petersen T.I."/>
            <person name="Kuo A."/>
            <person name="Sato A."/>
            <person name="Lyhne E.K."/>
            <person name="Kogle M.E."/>
            <person name="Wiebenga A."/>
            <person name="Kun R.S."/>
            <person name="Lubbers R.J."/>
            <person name="Makela M.R."/>
            <person name="Barry K."/>
            <person name="Chovatia M."/>
            <person name="Clum A."/>
            <person name="Daum C."/>
            <person name="Haridas S."/>
            <person name="He G."/>
            <person name="LaButti K."/>
            <person name="Lipzen A."/>
            <person name="Mondo S."/>
            <person name="Pangilinan J."/>
            <person name="Riley R."/>
            <person name="Salamov A."/>
            <person name="Simmons B.A."/>
            <person name="Magnuson J.K."/>
            <person name="Henrissat B."/>
            <person name="Mortensen U.H."/>
            <person name="Larsen T.O."/>
            <person name="De vries R.P."/>
            <person name="Grigoriev I.V."/>
            <person name="Machida M."/>
            <person name="Baker S.E."/>
            <person name="Andersen M.R."/>
        </authorList>
    </citation>
    <scope>NUCLEOTIDE SEQUENCE [LARGE SCALE GENOMIC DNA]</scope>
    <source>
        <strain evidence="1 2">CBS 126849</strain>
    </source>
</reference>
<dbReference type="AlphaFoldDB" id="A0A5N6F8C6"/>
<dbReference type="InterPro" id="IPR038718">
    <property type="entry name" value="SNF2-like_sf"/>
</dbReference>
<protein>
    <recommendedName>
        <fullName evidence="3">SNF2 N-terminal domain-containing protein</fullName>
    </recommendedName>
</protein>
<dbReference type="Proteomes" id="UP000326799">
    <property type="component" value="Unassembled WGS sequence"/>
</dbReference>
<name>A0A5N6F8C6_9EURO</name>
<dbReference type="EMBL" id="ML733392">
    <property type="protein sequence ID" value="KAB8226141.1"/>
    <property type="molecule type" value="Genomic_DNA"/>
</dbReference>
<evidence type="ECO:0000313" key="2">
    <source>
        <dbReference type="Proteomes" id="UP000326799"/>
    </source>
</evidence>